<dbReference type="PANTHER" id="PTHR42770">
    <property type="entry name" value="AMINO ACID TRANSPORTER-RELATED"/>
    <property type="match status" value="1"/>
</dbReference>
<reference evidence="7 8" key="1">
    <citation type="submission" date="2020-07" db="EMBL/GenBank/DDBJ databases">
        <title>Sequencing the genomes of 1000 actinobacteria strains.</title>
        <authorList>
            <person name="Klenk H.-P."/>
        </authorList>
    </citation>
    <scope>NUCLEOTIDE SEQUENCE [LARGE SCALE GENOMIC DNA]</scope>
    <source>
        <strain evidence="7 8">DSM 44442</strain>
    </source>
</reference>
<evidence type="ECO:0000256" key="1">
    <source>
        <dbReference type="ARBA" id="ARBA00004141"/>
    </source>
</evidence>
<feature type="transmembrane region" description="Helical" evidence="5">
    <location>
        <begin position="181"/>
        <end position="208"/>
    </location>
</feature>
<dbReference type="InterPro" id="IPR004841">
    <property type="entry name" value="AA-permease/SLC12A_dom"/>
</dbReference>
<feature type="transmembrane region" description="Helical" evidence="5">
    <location>
        <begin position="12"/>
        <end position="37"/>
    </location>
</feature>
<dbReference type="Proteomes" id="UP000572051">
    <property type="component" value="Unassembled WGS sequence"/>
</dbReference>
<evidence type="ECO:0000256" key="4">
    <source>
        <dbReference type="ARBA" id="ARBA00023136"/>
    </source>
</evidence>
<feature type="transmembrane region" description="Helical" evidence="5">
    <location>
        <begin position="275"/>
        <end position="304"/>
    </location>
</feature>
<keyword evidence="2 5" id="KW-0812">Transmembrane</keyword>
<gene>
    <name evidence="7" type="ORF">HNR10_000019</name>
</gene>
<protein>
    <submittedName>
        <fullName evidence="7">Amino acid transporter</fullName>
    </submittedName>
</protein>
<dbReference type="PIRSF" id="PIRSF006060">
    <property type="entry name" value="AA_transporter"/>
    <property type="match status" value="1"/>
</dbReference>
<evidence type="ECO:0000256" key="5">
    <source>
        <dbReference type="SAM" id="Phobius"/>
    </source>
</evidence>
<dbReference type="RefSeq" id="WP_179819808.1">
    <property type="nucleotide sequence ID" value="NZ_JACCFS010000001.1"/>
</dbReference>
<dbReference type="EMBL" id="JACCFS010000001">
    <property type="protein sequence ID" value="NYJ32138.1"/>
    <property type="molecule type" value="Genomic_DNA"/>
</dbReference>
<dbReference type="Gene3D" id="1.20.1740.10">
    <property type="entry name" value="Amino acid/polyamine transporter I"/>
    <property type="match status" value="1"/>
</dbReference>
<evidence type="ECO:0000313" key="7">
    <source>
        <dbReference type="EMBL" id="NYJ32138.1"/>
    </source>
</evidence>
<feature type="domain" description="Amino acid permease/ SLC12A" evidence="6">
    <location>
        <begin position="16"/>
        <end position="418"/>
    </location>
</feature>
<dbReference type="AlphaFoldDB" id="A0A7Z0EHF2"/>
<sequence>MSKTTPRLERVLKLPHLVLFGLAYLVPTTILTVYGVATALSGGRLPSAVLVALVAMLFTAYSYGRMSRVYTSTGSAYVYAQKSLGPRTGFMVGWTMMLDYLFLPLINYITIGLYLNAQFPSVPDWVWIIAFLVVITTLNVRGIQIVARANTFIVGAQVAFLLLFFALSARHLFGQADIHPLAPFVGTGLEILPVIAAAAILTESFLGFDAVTTLSEEAENPSRDVPRAIMLVTLLGGLIFLAASWFGHMVFPDHGRFTDVDAAALDIMRALGGDLLAALLTTALIIGSFGSALSSQASVSRVLYAMGRDGTLPQRLFGRLSPRFSTPAANIVLVGAVSVGAVFLDIETVASFISFGALVAFSAVNLSVICHFVVRERMRTRADLVRYGLVPGVGLALTVYLWTNLSGLAFAIGGVWALVGLVQLAYVTQGFRRPPPEMDFDERTLAERVEA</sequence>
<evidence type="ECO:0000256" key="2">
    <source>
        <dbReference type="ARBA" id="ARBA00022692"/>
    </source>
</evidence>
<keyword evidence="4 5" id="KW-0472">Membrane</keyword>
<feature type="transmembrane region" description="Helical" evidence="5">
    <location>
        <begin position="408"/>
        <end position="428"/>
    </location>
</feature>
<name>A0A7Z0EHF2_9ACTN</name>
<proteinExistence type="predicted"/>
<feature type="transmembrane region" description="Helical" evidence="5">
    <location>
        <begin position="384"/>
        <end position="402"/>
    </location>
</feature>
<dbReference type="GO" id="GO:0055085">
    <property type="term" value="P:transmembrane transport"/>
    <property type="evidence" value="ECO:0007669"/>
    <property type="project" value="InterPro"/>
</dbReference>
<keyword evidence="3 5" id="KW-1133">Transmembrane helix</keyword>
<feature type="transmembrane region" description="Helical" evidence="5">
    <location>
        <begin position="150"/>
        <end position="169"/>
    </location>
</feature>
<dbReference type="PANTHER" id="PTHR42770:SF8">
    <property type="entry name" value="PUTRESCINE IMPORTER PUUP"/>
    <property type="match status" value="1"/>
</dbReference>
<feature type="transmembrane region" description="Helical" evidence="5">
    <location>
        <begin position="350"/>
        <end position="372"/>
    </location>
</feature>
<evidence type="ECO:0000256" key="3">
    <source>
        <dbReference type="ARBA" id="ARBA00022989"/>
    </source>
</evidence>
<feature type="transmembrane region" description="Helical" evidence="5">
    <location>
        <begin position="228"/>
        <end position="247"/>
    </location>
</feature>
<evidence type="ECO:0000259" key="6">
    <source>
        <dbReference type="Pfam" id="PF00324"/>
    </source>
</evidence>
<feature type="transmembrane region" description="Helical" evidence="5">
    <location>
        <begin position="43"/>
        <end position="63"/>
    </location>
</feature>
<comment type="caution">
    <text evidence="7">The sequence shown here is derived from an EMBL/GenBank/DDBJ whole genome shotgun (WGS) entry which is preliminary data.</text>
</comment>
<feature type="transmembrane region" description="Helical" evidence="5">
    <location>
        <begin position="125"/>
        <end position="143"/>
    </location>
</feature>
<keyword evidence="8" id="KW-1185">Reference proteome</keyword>
<feature type="transmembrane region" description="Helical" evidence="5">
    <location>
        <begin position="324"/>
        <end position="344"/>
    </location>
</feature>
<accession>A0A7Z0EHF2</accession>
<dbReference type="GO" id="GO:0016020">
    <property type="term" value="C:membrane"/>
    <property type="evidence" value="ECO:0007669"/>
    <property type="project" value="UniProtKB-SubCell"/>
</dbReference>
<evidence type="ECO:0000313" key="8">
    <source>
        <dbReference type="Proteomes" id="UP000572051"/>
    </source>
</evidence>
<feature type="transmembrane region" description="Helical" evidence="5">
    <location>
        <begin position="100"/>
        <end position="119"/>
    </location>
</feature>
<dbReference type="Pfam" id="PF00324">
    <property type="entry name" value="AA_permease"/>
    <property type="match status" value="1"/>
</dbReference>
<organism evidence="7 8">
    <name type="scientific">Nocardiopsis aegyptia</name>
    <dbReference type="NCBI Taxonomy" id="220378"/>
    <lineage>
        <taxon>Bacteria</taxon>
        <taxon>Bacillati</taxon>
        <taxon>Actinomycetota</taxon>
        <taxon>Actinomycetes</taxon>
        <taxon>Streptosporangiales</taxon>
        <taxon>Nocardiopsidaceae</taxon>
        <taxon>Nocardiopsis</taxon>
    </lineage>
</organism>
<comment type="subcellular location">
    <subcellularLocation>
        <location evidence="1">Membrane</location>
        <topology evidence="1">Multi-pass membrane protein</topology>
    </subcellularLocation>
</comment>
<dbReference type="InterPro" id="IPR050367">
    <property type="entry name" value="APC_superfamily"/>
</dbReference>